<organism evidence="2 3">
    <name type="scientific">Dreissena polymorpha</name>
    <name type="common">Zebra mussel</name>
    <name type="synonym">Mytilus polymorpha</name>
    <dbReference type="NCBI Taxonomy" id="45954"/>
    <lineage>
        <taxon>Eukaryota</taxon>
        <taxon>Metazoa</taxon>
        <taxon>Spiralia</taxon>
        <taxon>Lophotrochozoa</taxon>
        <taxon>Mollusca</taxon>
        <taxon>Bivalvia</taxon>
        <taxon>Autobranchia</taxon>
        <taxon>Heteroconchia</taxon>
        <taxon>Euheterodonta</taxon>
        <taxon>Imparidentia</taxon>
        <taxon>Neoheterodontei</taxon>
        <taxon>Myida</taxon>
        <taxon>Dreissenoidea</taxon>
        <taxon>Dreissenidae</taxon>
        <taxon>Dreissena</taxon>
    </lineage>
</organism>
<protein>
    <submittedName>
        <fullName evidence="2">Uncharacterized protein</fullName>
    </submittedName>
</protein>
<proteinExistence type="predicted"/>
<evidence type="ECO:0000313" key="2">
    <source>
        <dbReference type="EMBL" id="KAH3709219.1"/>
    </source>
</evidence>
<feature type="region of interest" description="Disordered" evidence="1">
    <location>
        <begin position="24"/>
        <end position="64"/>
    </location>
</feature>
<dbReference type="AlphaFoldDB" id="A0A9D4BUD7"/>
<reference evidence="2" key="2">
    <citation type="submission" date="2020-11" db="EMBL/GenBank/DDBJ databases">
        <authorList>
            <person name="McCartney M.A."/>
            <person name="Auch B."/>
            <person name="Kono T."/>
            <person name="Mallez S."/>
            <person name="Becker A."/>
            <person name="Gohl D.M."/>
            <person name="Silverstein K.A.T."/>
            <person name="Koren S."/>
            <person name="Bechman K.B."/>
            <person name="Herman A."/>
            <person name="Abrahante J.E."/>
            <person name="Garbe J."/>
        </authorList>
    </citation>
    <scope>NUCLEOTIDE SEQUENCE</scope>
    <source>
        <strain evidence="2">Duluth1</strain>
        <tissue evidence="2">Whole animal</tissue>
    </source>
</reference>
<evidence type="ECO:0000313" key="3">
    <source>
        <dbReference type="Proteomes" id="UP000828390"/>
    </source>
</evidence>
<evidence type="ECO:0000256" key="1">
    <source>
        <dbReference type="SAM" id="MobiDB-lite"/>
    </source>
</evidence>
<dbReference type="EMBL" id="JAIWYP010000014">
    <property type="protein sequence ID" value="KAH3709219.1"/>
    <property type="molecule type" value="Genomic_DNA"/>
</dbReference>
<name>A0A9D4BUD7_DREPO</name>
<reference evidence="2" key="1">
    <citation type="journal article" date="2019" name="bioRxiv">
        <title>The Genome of the Zebra Mussel, Dreissena polymorpha: A Resource for Invasive Species Research.</title>
        <authorList>
            <person name="McCartney M.A."/>
            <person name="Auch B."/>
            <person name="Kono T."/>
            <person name="Mallez S."/>
            <person name="Zhang Y."/>
            <person name="Obille A."/>
            <person name="Becker A."/>
            <person name="Abrahante J.E."/>
            <person name="Garbe J."/>
            <person name="Badalamenti J.P."/>
            <person name="Herman A."/>
            <person name="Mangelson H."/>
            <person name="Liachko I."/>
            <person name="Sullivan S."/>
            <person name="Sone E.D."/>
            <person name="Koren S."/>
            <person name="Silverstein K.A.T."/>
            <person name="Beckman K.B."/>
            <person name="Gohl D.M."/>
        </authorList>
    </citation>
    <scope>NUCLEOTIDE SEQUENCE</scope>
    <source>
        <strain evidence="2">Duluth1</strain>
        <tissue evidence="2">Whole animal</tissue>
    </source>
</reference>
<sequence length="116" mass="12998">MFLQGKRLVKLALEKKLEQDLNVSGVNINNDNGKIADSEATLHEPVDVNNNSESDHDDDVHDPDYVPIKKKRKFSFQSIVSGEFLKIDDTMSDSYSSDSTSDTETCQTFIATKVQD</sequence>
<feature type="compositionally biased region" description="Basic and acidic residues" evidence="1">
    <location>
        <begin position="34"/>
        <end position="46"/>
    </location>
</feature>
<comment type="caution">
    <text evidence="2">The sequence shown here is derived from an EMBL/GenBank/DDBJ whole genome shotgun (WGS) entry which is preliminary data.</text>
</comment>
<keyword evidence="3" id="KW-1185">Reference proteome</keyword>
<dbReference type="Proteomes" id="UP000828390">
    <property type="component" value="Unassembled WGS sequence"/>
</dbReference>
<accession>A0A9D4BUD7</accession>
<gene>
    <name evidence="2" type="ORF">DPMN_068681</name>
</gene>